<sequence length="935" mass="103552">MPAPTPLRALVDALRDLHSRAGLPSRRKISHDIRQRHDLRDTVSHETVSTMLRGDSRPTWLKYETVVRYLADYAVYQPDEDVPDHNALVARFHHLWLACENTAEPAVPAPPPPEPVRTIDRVGGDPPPRNPKFVGREHQLRALHEILRTGAPMLALTGIGGVGKTQLATEYIYRFRDEYDLIWWVPAEHTPPLRASLATLGTRLNLPRSGTMQQPSAQVLEELKKSTLLWLLVFDNARSPAHQPLIRPVATGKILVTSRDPDWRDVGPTLDIGVFERHESVKLLRTRAVTIEPRDADTVAEKVGDLPLAVDQVANWHVATGTPMSSLLTRLDDVLTDPGATAAGYPAPLAGALYVAFEQLTAAAAQLLELFAWLGAEPVWLALLRRGRQGTVTEPLRSALRQEPDINAAVRELRRHGLVTLLKVPGERLQMHRVFQSVLRDWLSPDRLARGRDNLRAILAAANPGEPDNPDFWPHYNEVGPHIHRADLAAASDFEVRRVVLDQARFLNKVGHYEESEALSAQLVTEGGEQDSVVDHQFTVQATRHLANASRNLGKYEEAARLTRDALDYMSRHPVFGKDHEYRTELLGMLALDLRIAGQYEKALAVDTGNLDQVDPDDRESGLVNRNNIAVNYRLLGRSAEAYRIDSDLVREWEKDQRRDHPRALLARCNLARDLYGLGRYREAATLLADTLPVYRGVVGDMHPGALLVTRIQVMVLRKLGHIGDAVRLARKNQHDVELWFGKHHENTLNIGLSLVNALLADGDLGNATLTSNTVQDDCARVFGDDHPTTLAMLVNSAAVLRALGGDMSEARRRDERAATELSRALGADHPYALCARHNLAVDLAMLGFEGRALDEFKAVLDLSVRHRPTTHPDHLATEIDLALARIAIGGPAAGLPALTTATAALEAELGADHPNVVAAKEKRWLECDIEPPAT</sequence>
<dbReference type="PANTHER" id="PTHR46082:SF6">
    <property type="entry name" value="AAA+ ATPASE DOMAIN-CONTAINING PROTEIN-RELATED"/>
    <property type="match status" value="1"/>
</dbReference>
<dbReference type="Pfam" id="PF25000">
    <property type="entry name" value="DUF7779"/>
    <property type="match status" value="1"/>
</dbReference>
<evidence type="ECO:0000259" key="1">
    <source>
        <dbReference type="Pfam" id="PF12688"/>
    </source>
</evidence>
<dbReference type="Gene3D" id="1.25.40.10">
    <property type="entry name" value="Tetratricopeptide repeat domain"/>
    <property type="match status" value="3"/>
</dbReference>
<dbReference type="InterPro" id="IPR041656">
    <property type="entry name" value="TPR_5"/>
</dbReference>
<comment type="caution">
    <text evidence="3">The sequence shown here is derived from an EMBL/GenBank/DDBJ whole genome shotgun (WGS) entry which is preliminary data.</text>
</comment>
<dbReference type="EMBL" id="JBHSIS010000002">
    <property type="protein sequence ID" value="MFC4852996.1"/>
    <property type="molecule type" value="Genomic_DNA"/>
</dbReference>
<dbReference type="SUPFAM" id="SSF48452">
    <property type="entry name" value="TPR-like"/>
    <property type="match status" value="3"/>
</dbReference>
<dbReference type="Pfam" id="PF12688">
    <property type="entry name" value="TPR_5"/>
    <property type="match status" value="1"/>
</dbReference>
<evidence type="ECO:0000259" key="2">
    <source>
        <dbReference type="Pfam" id="PF25000"/>
    </source>
</evidence>
<feature type="domain" description="DUF7779" evidence="2">
    <location>
        <begin position="356"/>
        <end position="447"/>
    </location>
</feature>
<dbReference type="Gene3D" id="3.40.50.300">
    <property type="entry name" value="P-loop containing nucleotide triphosphate hydrolases"/>
    <property type="match status" value="1"/>
</dbReference>
<name>A0ABV9RXF2_9PSEU</name>
<dbReference type="PANTHER" id="PTHR46082">
    <property type="entry name" value="ATP/GTP-BINDING PROTEIN-RELATED"/>
    <property type="match status" value="1"/>
</dbReference>
<dbReference type="NCBIfam" id="NF040586">
    <property type="entry name" value="FxSxx_TPR"/>
    <property type="match status" value="1"/>
</dbReference>
<dbReference type="RefSeq" id="WP_378054943.1">
    <property type="nucleotide sequence ID" value="NZ_JBHSIS010000002.1"/>
</dbReference>
<reference evidence="4" key="1">
    <citation type="journal article" date="2019" name="Int. J. Syst. Evol. Microbiol.">
        <title>The Global Catalogue of Microorganisms (GCM) 10K type strain sequencing project: providing services to taxonomists for standard genome sequencing and annotation.</title>
        <authorList>
            <consortium name="The Broad Institute Genomics Platform"/>
            <consortium name="The Broad Institute Genome Sequencing Center for Infectious Disease"/>
            <person name="Wu L."/>
            <person name="Ma J."/>
        </authorList>
    </citation>
    <scope>NUCLEOTIDE SEQUENCE [LARGE SCALE GENOMIC DNA]</scope>
    <source>
        <strain evidence="4">ZS-22-S1</strain>
    </source>
</reference>
<dbReference type="Pfam" id="PF13424">
    <property type="entry name" value="TPR_12"/>
    <property type="match status" value="1"/>
</dbReference>
<dbReference type="InterPro" id="IPR053137">
    <property type="entry name" value="NLR-like"/>
</dbReference>
<dbReference type="InterPro" id="IPR056681">
    <property type="entry name" value="DUF7779"/>
</dbReference>
<keyword evidence="4" id="KW-1185">Reference proteome</keyword>
<protein>
    <submittedName>
        <fullName evidence="3">FxSxx-COOH system tetratricopeptide repeat protein</fullName>
    </submittedName>
</protein>
<proteinExistence type="predicted"/>
<dbReference type="SUPFAM" id="SSF52540">
    <property type="entry name" value="P-loop containing nucleoside triphosphate hydrolases"/>
    <property type="match status" value="1"/>
</dbReference>
<accession>A0ABV9RXF2</accession>
<dbReference type="InterPro" id="IPR027417">
    <property type="entry name" value="P-loop_NTPase"/>
</dbReference>
<evidence type="ECO:0000313" key="3">
    <source>
        <dbReference type="EMBL" id="MFC4852996.1"/>
    </source>
</evidence>
<dbReference type="InterPro" id="IPR011990">
    <property type="entry name" value="TPR-like_helical_dom_sf"/>
</dbReference>
<organism evidence="3 4">
    <name type="scientific">Actinophytocola glycyrrhizae</name>
    <dbReference type="NCBI Taxonomy" id="2044873"/>
    <lineage>
        <taxon>Bacteria</taxon>
        <taxon>Bacillati</taxon>
        <taxon>Actinomycetota</taxon>
        <taxon>Actinomycetes</taxon>
        <taxon>Pseudonocardiales</taxon>
        <taxon>Pseudonocardiaceae</taxon>
    </lineage>
</organism>
<feature type="domain" description="Tetratrico peptide repeat group 5" evidence="1">
    <location>
        <begin position="540"/>
        <end position="606"/>
    </location>
</feature>
<evidence type="ECO:0000313" key="4">
    <source>
        <dbReference type="Proteomes" id="UP001595859"/>
    </source>
</evidence>
<gene>
    <name evidence="3" type="primary">fxsT</name>
    <name evidence="3" type="ORF">ACFPCV_05735</name>
</gene>
<dbReference type="Proteomes" id="UP001595859">
    <property type="component" value="Unassembled WGS sequence"/>
</dbReference>